<gene>
    <name evidence="1" type="ORF">VP01_3122g4</name>
</gene>
<evidence type="ECO:0000313" key="1">
    <source>
        <dbReference type="EMBL" id="KNZ53837.1"/>
    </source>
</evidence>
<dbReference type="EMBL" id="LAVV01008083">
    <property type="protein sequence ID" value="KNZ53837.1"/>
    <property type="molecule type" value="Genomic_DNA"/>
</dbReference>
<organism evidence="1 2">
    <name type="scientific">Puccinia sorghi</name>
    <dbReference type="NCBI Taxonomy" id="27349"/>
    <lineage>
        <taxon>Eukaryota</taxon>
        <taxon>Fungi</taxon>
        <taxon>Dikarya</taxon>
        <taxon>Basidiomycota</taxon>
        <taxon>Pucciniomycotina</taxon>
        <taxon>Pucciniomycetes</taxon>
        <taxon>Pucciniales</taxon>
        <taxon>Pucciniaceae</taxon>
        <taxon>Puccinia</taxon>
    </lineage>
</organism>
<protein>
    <submittedName>
        <fullName evidence="1">Uncharacterized protein</fullName>
    </submittedName>
</protein>
<comment type="caution">
    <text evidence="1">The sequence shown here is derived from an EMBL/GenBank/DDBJ whole genome shotgun (WGS) entry which is preliminary data.</text>
</comment>
<dbReference type="AlphaFoldDB" id="A0A0L6V028"/>
<dbReference type="VEuPathDB" id="FungiDB:VP01_3122g4"/>
<sequence length="65" mass="7675">MQTTGHLMAEVYNRPVFYYGLTESWNLVVLKMKDENLFPAAQLEKNWEWIATPEAMNWKNRGTPN</sequence>
<accession>A0A0L6V028</accession>
<keyword evidence="2" id="KW-1185">Reference proteome</keyword>
<evidence type="ECO:0000313" key="2">
    <source>
        <dbReference type="Proteomes" id="UP000037035"/>
    </source>
</evidence>
<reference evidence="1 2" key="1">
    <citation type="submission" date="2015-08" db="EMBL/GenBank/DDBJ databases">
        <title>Next Generation Sequencing and Analysis of the Genome of Puccinia sorghi L Schw, the Causal Agent of Maize Common Rust.</title>
        <authorList>
            <person name="Rochi L."/>
            <person name="Burguener G."/>
            <person name="Darino M."/>
            <person name="Turjanski A."/>
            <person name="Kreff E."/>
            <person name="Dieguez M.J."/>
            <person name="Sacco F."/>
        </authorList>
    </citation>
    <scope>NUCLEOTIDE SEQUENCE [LARGE SCALE GENOMIC DNA]</scope>
    <source>
        <strain evidence="1 2">RO10H11247</strain>
    </source>
</reference>
<dbReference type="Proteomes" id="UP000037035">
    <property type="component" value="Unassembled WGS sequence"/>
</dbReference>
<name>A0A0L6V028_9BASI</name>
<proteinExistence type="predicted"/>